<evidence type="ECO:0000313" key="2">
    <source>
        <dbReference type="Proteomes" id="UP000095287"/>
    </source>
</evidence>
<organism evidence="2 3">
    <name type="scientific">Steinernema glaseri</name>
    <dbReference type="NCBI Taxonomy" id="37863"/>
    <lineage>
        <taxon>Eukaryota</taxon>
        <taxon>Metazoa</taxon>
        <taxon>Ecdysozoa</taxon>
        <taxon>Nematoda</taxon>
        <taxon>Chromadorea</taxon>
        <taxon>Rhabditida</taxon>
        <taxon>Tylenchina</taxon>
        <taxon>Panagrolaimomorpha</taxon>
        <taxon>Strongyloidoidea</taxon>
        <taxon>Steinernematidae</taxon>
        <taxon>Steinernema</taxon>
    </lineage>
</organism>
<feature type="chain" id="PRO_5009314720" evidence="1">
    <location>
        <begin position="22"/>
        <end position="263"/>
    </location>
</feature>
<accession>A0A1I8AH93</accession>
<evidence type="ECO:0000313" key="3">
    <source>
        <dbReference type="WBParaSite" id="L893_g5465.t1"/>
    </source>
</evidence>
<keyword evidence="1" id="KW-0732">Signal</keyword>
<evidence type="ECO:0000256" key="1">
    <source>
        <dbReference type="SAM" id="SignalP"/>
    </source>
</evidence>
<dbReference type="WBParaSite" id="L893_g5465.t1">
    <property type="protein sequence ID" value="L893_g5465.t1"/>
    <property type="gene ID" value="L893_g5465"/>
</dbReference>
<sequence length="263" mass="30105">MHSLLITRVLLAIAVLQLVNAETPGNCIRGQGALANVSAVYITGPYAYPEKQPEDADRRFKVLFAEYSIHCDLLTLLHDRSTNITKMSTVPLKEKFDGTDLLEGAVQLINYKDILSIVNGSFPDVNPKYTFHENVLYVDNGGQYAWYIDFDGKSDRNGVYSLPDEYEENIFRQFVINGTKHDRFTDRFINNTYTDPTQEHAEIRSVSNEIVLKRFKLSTEGCFKYVVEKIDQTTGYRSEACILEEKACNQEVVLFWNDCKKKN</sequence>
<dbReference type="Proteomes" id="UP000095287">
    <property type="component" value="Unplaced"/>
</dbReference>
<keyword evidence="2" id="KW-1185">Reference proteome</keyword>
<feature type="signal peptide" evidence="1">
    <location>
        <begin position="1"/>
        <end position="21"/>
    </location>
</feature>
<proteinExistence type="predicted"/>
<dbReference type="AlphaFoldDB" id="A0A1I8AH93"/>
<reference evidence="3" key="1">
    <citation type="submission" date="2016-11" db="UniProtKB">
        <authorList>
            <consortium name="WormBaseParasite"/>
        </authorList>
    </citation>
    <scope>IDENTIFICATION</scope>
</reference>
<protein>
    <submittedName>
        <fullName evidence="3">Secreted protein</fullName>
    </submittedName>
</protein>
<name>A0A1I8AH93_9BILA</name>